<gene>
    <name evidence="5" type="ORF">EV192_110262</name>
</gene>
<dbReference type="AlphaFoldDB" id="A0A4R2J4N3"/>
<dbReference type="Proteomes" id="UP000295680">
    <property type="component" value="Unassembled WGS sequence"/>
</dbReference>
<dbReference type="PANTHER" id="PTHR43214">
    <property type="entry name" value="TWO-COMPONENT RESPONSE REGULATOR"/>
    <property type="match status" value="1"/>
</dbReference>
<evidence type="ECO:0000256" key="1">
    <source>
        <dbReference type="ARBA" id="ARBA00023125"/>
    </source>
</evidence>
<keyword evidence="6" id="KW-1185">Reference proteome</keyword>
<keyword evidence="2" id="KW-0597">Phosphoprotein</keyword>
<name>A0A4R2J4N3_9PSEU</name>
<dbReference type="GO" id="GO:0006355">
    <property type="term" value="P:regulation of DNA-templated transcription"/>
    <property type="evidence" value="ECO:0007669"/>
    <property type="project" value="InterPro"/>
</dbReference>
<evidence type="ECO:0000259" key="4">
    <source>
        <dbReference type="PROSITE" id="PS50110"/>
    </source>
</evidence>
<dbReference type="PANTHER" id="PTHR43214:SF42">
    <property type="entry name" value="TRANSCRIPTIONAL REGULATORY PROTEIN DESR"/>
    <property type="match status" value="1"/>
</dbReference>
<dbReference type="PROSITE" id="PS50110">
    <property type="entry name" value="RESPONSE_REGULATORY"/>
    <property type="match status" value="1"/>
</dbReference>
<dbReference type="Pfam" id="PF00072">
    <property type="entry name" value="Response_reg"/>
    <property type="match status" value="1"/>
</dbReference>
<dbReference type="CDD" id="cd06170">
    <property type="entry name" value="LuxR_C_like"/>
    <property type="match status" value="1"/>
</dbReference>
<dbReference type="GO" id="GO:0000160">
    <property type="term" value="P:phosphorelay signal transduction system"/>
    <property type="evidence" value="ECO:0007669"/>
    <property type="project" value="InterPro"/>
</dbReference>
<dbReference type="InterPro" id="IPR001789">
    <property type="entry name" value="Sig_transdc_resp-reg_receiver"/>
</dbReference>
<dbReference type="InterPro" id="IPR011006">
    <property type="entry name" value="CheY-like_superfamily"/>
</dbReference>
<dbReference type="PRINTS" id="PR00038">
    <property type="entry name" value="HTHLUXR"/>
</dbReference>
<evidence type="ECO:0000259" key="3">
    <source>
        <dbReference type="PROSITE" id="PS50043"/>
    </source>
</evidence>
<reference evidence="5 6" key="1">
    <citation type="submission" date="2019-03" db="EMBL/GenBank/DDBJ databases">
        <title>Genomic Encyclopedia of Type Strains, Phase IV (KMG-IV): sequencing the most valuable type-strain genomes for metagenomic binning, comparative biology and taxonomic classification.</title>
        <authorList>
            <person name="Goeker M."/>
        </authorList>
    </citation>
    <scope>NUCLEOTIDE SEQUENCE [LARGE SCALE GENOMIC DNA]</scope>
    <source>
        <strain evidence="5 6">DSM 45934</strain>
    </source>
</reference>
<protein>
    <submittedName>
        <fullName evidence="5">Two-component system response regulator DesR</fullName>
    </submittedName>
</protein>
<dbReference type="SUPFAM" id="SSF46894">
    <property type="entry name" value="C-terminal effector domain of the bipartite response regulators"/>
    <property type="match status" value="1"/>
</dbReference>
<dbReference type="PROSITE" id="PS50043">
    <property type="entry name" value="HTH_LUXR_2"/>
    <property type="match status" value="1"/>
</dbReference>
<comment type="caution">
    <text evidence="5">The sequence shown here is derived from an EMBL/GenBank/DDBJ whole genome shotgun (WGS) entry which is preliminary data.</text>
</comment>
<dbReference type="EMBL" id="SLWS01000010">
    <property type="protein sequence ID" value="TCO53673.1"/>
    <property type="molecule type" value="Genomic_DNA"/>
</dbReference>
<dbReference type="InterPro" id="IPR000792">
    <property type="entry name" value="Tscrpt_reg_LuxR_C"/>
</dbReference>
<sequence>MGKARTQARARAEGKGATMIRVIIAEDMHMVRGALVALLNVEPDIEVVAEMSSGDEILPAATKWRPDVALLDIDLPGKDGLTAAGEIRAALPEVRTLILTGLGRPGTLRRALSAHVSGFMLKDAPASELADAIRSVAAGRRVVDSQLALAAWDSTDCPLTTRESEVLRLAAHGADASEIASKLYLSVGTVRNYLTTIAGKLNARNRVDAIRIATEAGWL</sequence>
<feature type="domain" description="Response regulatory" evidence="4">
    <location>
        <begin position="21"/>
        <end position="137"/>
    </location>
</feature>
<evidence type="ECO:0000256" key="2">
    <source>
        <dbReference type="PROSITE-ProRule" id="PRU00169"/>
    </source>
</evidence>
<evidence type="ECO:0000313" key="5">
    <source>
        <dbReference type="EMBL" id="TCO53673.1"/>
    </source>
</evidence>
<organism evidence="5 6">
    <name type="scientific">Actinocrispum wychmicini</name>
    <dbReference type="NCBI Taxonomy" id="1213861"/>
    <lineage>
        <taxon>Bacteria</taxon>
        <taxon>Bacillati</taxon>
        <taxon>Actinomycetota</taxon>
        <taxon>Actinomycetes</taxon>
        <taxon>Pseudonocardiales</taxon>
        <taxon>Pseudonocardiaceae</taxon>
        <taxon>Actinocrispum</taxon>
    </lineage>
</organism>
<dbReference type="InterPro" id="IPR039420">
    <property type="entry name" value="WalR-like"/>
</dbReference>
<dbReference type="Pfam" id="PF00196">
    <property type="entry name" value="GerE"/>
    <property type="match status" value="1"/>
</dbReference>
<feature type="modified residue" description="4-aspartylphosphate" evidence="2">
    <location>
        <position position="72"/>
    </location>
</feature>
<keyword evidence="1" id="KW-0238">DNA-binding</keyword>
<feature type="domain" description="HTH luxR-type" evidence="3">
    <location>
        <begin position="152"/>
        <end position="217"/>
    </location>
</feature>
<proteinExistence type="predicted"/>
<dbReference type="SMART" id="SM00421">
    <property type="entry name" value="HTH_LUXR"/>
    <property type="match status" value="1"/>
</dbReference>
<accession>A0A4R2J4N3</accession>
<dbReference type="GO" id="GO:0003677">
    <property type="term" value="F:DNA binding"/>
    <property type="evidence" value="ECO:0007669"/>
    <property type="project" value="UniProtKB-KW"/>
</dbReference>
<dbReference type="SUPFAM" id="SSF52172">
    <property type="entry name" value="CheY-like"/>
    <property type="match status" value="1"/>
</dbReference>
<dbReference type="Gene3D" id="3.40.50.2300">
    <property type="match status" value="1"/>
</dbReference>
<dbReference type="SMART" id="SM00448">
    <property type="entry name" value="REC"/>
    <property type="match status" value="1"/>
</dbReference>
<dbReference type="InterPro" id="IPR016032">
    <property type="entry name" value="Sig_transdc_resp-reg_C-effctor"/>
</dbReference>
<evidence type="ECO:0000313" key="6">
    <source>
        <dbReference type="Proteomes" id="UP000295680"/>
    </source>
</evidence>